<dbReference type="AlphaFoldDB" id="A0A4R4DZ02"/>
<evidence type="ECO:0000256" key="1">
    <source>
        <dbReference type="SAM" id="MobiDB-lite"/>
    </source>
</evidence>
<evidence type="ECO:0000313" key="2">
    <source>
        <dbReference type="EMBL" id="TCZ71029.1"/>
    </source>
</evidence>
<feature type="compositionally biased region" description="Low complexity" evidence="1">
    <location>
        <begin position="93"/>
        <end position="104"/>
    </location>
</feature>
<comment type="caution">
    <text evidence="2">The sequence shown here is derived from an EMBL/GenBank/DDBJ whole genome shotgun (WGS) entry which is preliminary data.</text>
</comment>
<gene>
    <name evidence="2" type="ORF">E0486_10420</name>
</gene>
<organism evidence="2 3">
    <name type="scientific">Flaviaesturariibacter aridisoli</name>
    <dbReference type="NCBI Taxonomy" id="2545761"/>
    <lineage>
        <taxon>Bacteria</taxon>
        <taxon>Pseudomonadati</taxon>
        <taxon>Bacteroidota</taxon>
        <taxon>Chitinophagia</taxon>
        <taxon>Chitinophagales</taxon>
        <taxon>Chitinophagaceae</taxon>
        <taxon>Flaviaestuariibacter</taxon>
    </lineage>
</organism>
<accession>A0A4R4DZ02</accession>
<proteinExistence type="predicted"/>
<feature type="region of interest" description="Disordered" evidence="1">
    <location>
        <begin position="92"/>
        <end position="116"/>
    </location>
</feature>
<name>A0A4R4DZ02_9BACT</name>
<evidence type="ECO:0008006" key="4">
    <source>
        <dbReference type="Google" id="ProtNLM"/>
    </source>
</evidence>
<dbReference type="EMBL" id="SKFH01000014">
    <property type="protein sequence ID" value="TCZ71029.1"/>
    <property type="molecule type" value="Genomic_DNA"/>
</dbReference>
<keyword evidence="3" id="KW-1185">Reference proteome</keyword>
<reference evidence="2 3" key="1">
    <citation type="submission" date="2019-03" db="EMBL/GenBank/DDBJ databases">
        <authorList>
            <person name="Kim M.K.M."/>
        </authorList>
    </citation>
    <scope>NUCLEOTIDE SEQUENCE [LARGE SCALE GENOMIC DNA]</scope>
    <source>
        <strain evidence="2 3">17J68-15</strain>
    </source>
</reference>
<feature type="compositionally biased region" description="Gly residues" evidence="1">
    <location>
        <begin position="105"/>
        <end position="116"/>
    </location>
</feature>
<dbReference type="Proteomes" id="UP000295164">
    <property type="component" value="Unassembled WGS sequence"/>
</dbReference>
<evidence type="ECO:0000313" key="3">
    <source>
        <dbReference type="Proteomes" id="UP000295164"/>
    </source>
</evidence>
<dbReference type="OrthoDB" id="959380at2"/>
<sequence>MSVSNKHLATFLLGAAAAFGAYKYANLSDEEKEKLAASLKEKAGKLKDTALNAEDKAVDYFNELKTKGADAFKDYMPKVESFFEELFGKTKGDTSAAASPTGAAGTAGGQTGNMGE</sequence>
<dbReference type="RefSeq" id="WP_131852112.1">
    <property type="nucleotide sequence ID" value="NZ_SKFH01000014.1"/>
</dbReference>
<protein>
    <recommendedName>
        <fullName evidence="4">YtxH domain-containing protein</fullName>
    </recommendedName>
</protein>